<name>A0ABR9H3N0_9BACT</name>
<dbReference type="EMBL" id="JADBGG010000013">
    <property type="protein sequence ID" value="MBE1425307.1"/>
    <property type="molecule type" value="Genomic_DNA"/>
</dbReference>
<evidence type="ECO:0000313" key="1">
    <source>
        <dbReference type="EMBL" id="MBE1425307.1"/>
    </source>
</evidence>
<keyword evidence="2" id="KW-1185">Reference proteome</keyword>
<proteinExistence type="predicted"/>
<evidence type="ECO:0000313" key="2">
    <source>
        <dbReference type="Proteomes" id="UP000639010"/>
    </source>
</evidence>
<protein>
    <submittedName>
        <fullName evidence="1">Uncharacterized protein</fullName>
    </submittedName>
</protein>
<comment type="caution">
    <text evidence="1">The sequence shown here is derived from an EMBL/GenBank/DDBJ whole genome shotgun (WGS) entry which is preliminary data.</text>
</comment>
<accession>A0ABR9H3N0</accession>
<reference evidence="1 2" key="1">
    <citation type="submission" date="2020-10" db="EMBL/GenBank/DDBJ databases">
        <title>Genomic Encyclopedia of Type Strains, Phase IV (KMG-IV): sequencing the most valuable type-strain genomes for metagenomic binning, comparative biology and taxonomic classification.</title>
        <authorList>
            <person name="Goeker M."/>
        </authorList>
    </citation>
    <scope>NUCLEOTIDE SEQUENCE [LARGE SCALE GENOMIC DNA]</scope>
    <source>
        <strain evidence="1 2">DSM 4194</strain>
    </source>
</reference>
<organism evidence="1 2">
    <name type="scientific">Desulfomicrobium macestii</name>
    <dbReference type="NCBI Taxonomy" id="90731"/>
    <lineage>
        <taxon>Bacteria</taxon>
        <taxon>Pseudomonadati</taxon>
        <taxon>Thermodesulfobacteriota</taxon>
        <taxon>Desulfovibrionia</taxon>
        <taxon>Desulfovibrionales</taxon>
        <taxon>Desulfomicrobiaceae</taxon>
        <taxon>Desulfomicrobium</taxon>
    </lineage>
</organism>
<sequence>MESILYLLLLVGIWVVLVKVVFPKIGIHG</sequence>
<dbReference type="Proteomes" id="UP000639010">
    <property type="component" value="Unassembled WGS sequence"/>
</dbReference>
<gene>
    <name evidence="1" type="ORF">H4684_001960</name>
</gene>